<dbReference type="InterPro" id="IPR036477">
    <property type="entry name" value="Formyl_transf_N_sf"/>
</dbReference>
<evidence type="ECO:0000256" key="6">
    <source>
        <dbReference type="ARBA" id="ARBA00041324"/>
    </source>
</evidence>
<dbReference type="PANTHER" id="PTHR43369">
    <property type="entry name" value="PHOSPHORIBOSYLGLYCINAMIDE FORMYLTRANSFERASE"/>
    <property type="match status" value="1"/>
</dbReference>
<evidence type="ECO:0000256" key="5">
    <source>
        <dbReference type="ARBA" id="ARBA00038440"/>
    </source>
</evidence>
<dbReference type="GO" id="GO:0006189">
    <property type="term" value="P:'de novo' IMP biosynthetic process"/>
    <property type="evidence" value="ECO:0007669"/>
    <property type="project" value="InterPro"/>
</dbReference>
<proteinExistence type="inferred from homology"/>
<comment type="catalytic activity">
    <reaction evidence="8">
        <text>N(1)-(5-phospho-beta-D-ribosyl)glycinamide + (6R)-10-formyltetrahydrofolate = N(2)-formyl-N(1)-(5-phospho-beta-D-ribosyl)glycinamide + (6S)-5,6,7,8-tetrahydrofolate + H(+)</text>
        <dbReference type="Rhea" id="RHEA:15053"/>
        <dbReference type="ChEBI" id="CHEBI:15378"/>
        <dbReference type="ChEBI" id="CHEBI:57453"/>
        <dbReference type="ChEBI" id="CHEBI:143788"/>
        <dbReference type="ChEBI" id="CHEBI:147286"/>
        <dbReference type="ChEBI" id="CHEBI:195366"/>
        <dbReference type="EC" id="2.1.2.2"/>
    </reaction>
</comment>
<accession>A0A937A5T6</accession>
<dbReference type="Pfam" id="PF00551">
    <property type="entry name" value="Formyl_trans_N"/>
    <property type="match status" value="1"/>
</dbReference>
<evidence type="ECO:0000256" key="1">
    <source>
        <dbReference type="ARBA" id="ARBA00005054"/>
    </source>
</evidence>
<dbReference type="RefSeq" id="WP_201923516.1">
    <property type="nucleotide sequence ID" value="NZ_BAABAX010000002.1"/>
</dbReference>
<evidence type="ECO:0000313" key="11">
    <source>
        <dbReference type="Proteomes" id="UP000651057"/>
    </source>
</evidence>
<keyword evidence="11" id="KW-1185">Reference proteome</keyword>
<sequence>MKRIIIFASGSGTNAENIIKYFQERKVAEVTHVFSNNLRAKVLKRAHNLKVKALHFDKESFYKTNDVLNVLKDAQPDLIVLAGFLWIFPKKIIDVFPNKVINIHPALLPKYGGKGMYGHHVHEAVVRNKEKESGITIHYVNEHYDEGAIIFQAKTAVTKDHSAEDVANAVHQLEYKHFPVVIEKVLGLRDEM</sequence>
<dbReference type="PANTHER" id="PTHR43369:SF2">
    <property type="entry name" value="PHOSPHORIBOSYLGLYCINAMIDE FORMYLTRANSFERASE"/>
    <property type="match status" value="1"/>
</dbReference>
<dbReference type="InterPro" id="IPR001555">
    <property type="entry name" value="GART_AS"/>
</dbReference>
<dbReference type="AlphaFoldDB" id="A0A937A5T6"/>
<evidence type="ECO:0000256" key="4">
    <source>
        <dbReference type="ARBA" id="ARBA00022755"/>
    </source>
</evidence>
<comment type="pathway">
    <text evidence="1">Purine metabolism; IMP biosynthesis via de novo pathway; N(2)-formyl-N(1)-(5-phospho-D-ribosyl)glycinamide from N(1)-(5-phospho-D-ribosyl)glycinamide (10-formyl THF route): step 1/1.</text>
</comment>
<evidence type="ECO:0000256" key="8">
    <source>
        <dbReference type="ARBA" id="ARBA00047664"/>
    </source>
</evidence>
<dbReference type="GO" id="GO:0004644">
    <property type="term" value="F:phosphoribosylglycinamide formyltransferase activity"/>
    <property type="evidence" value="ECO:0007669"/>
    <property type="project" value="UniProtKB-EC"/>
</dbReference>
<evidence type="ECO:0000313" key="10">
    <source>
        <dbReference type="EMBL" id="MBL0685430.1"/>
    </source>
</evidence>
<keyword evidence="3" id="KW-0808">Transferase</keyword>
<dbReference type="EMBL" id="JAERQJ010000008">
    <property type="protein sequence ID" value="MBL0685430.1"/>
    <property type="molecule type" value="Genomic_DNA"/>
</dbReference>
<reference evidence="10" key="1">
    <citation type="submission" date="2021-01" db="EMBL/GenBank/DDBJ databases">
        <authorList>
            <person name="Zhong Y.L."/>
        </authorList>
    </citation>
    <scope>NUCLEOTIDE SEQUENCE</scope>
    <source>
        <strain evidence="10">KCTC 23302</strain>
    </source>
</reference>
<dbReference type="Proteomes" id="UP000651057">
    <property type="component" value="Unassembled WGS sequence"/>
</dbReference>
<dbReference type="Gene3D" id="3.40.50.170">
    <property type="entry name" value="Formyl transferase, N-terminal domain"/>
    <property type="match status" value="1"/>
</dbReference>
<evidence type="ECO:0000259" key="9">
    <source>
        <dbReference type="Pfam" id="PF00551"/>
    </source>
</evidence>
<comment type="similarity">
    <text evidence="5">Belongs to the GART family.</text>
</comment>
<evidence type="ECO:0000256" key="7">
    <source>
        <dbReference type="ARBA" id="ARBA00041682"/>
    </source>
</evidence>
<name>A0A937A5T6_9FLAO</name>
<comment type="caution">
    <text evidence="10">The sequence shown here is derived from an EMBL/GenBank/DDBJ whole genome shotgun (WGS) entry which is preliminary data.</text>
</comment>
<dbReference type="PROSITE" id="PS00373">
    <property type="entry name" value="GART"/>
    <property type="match status" value="1"/>
</dbReference>
<dbReference type="EC" id="2.1.2.2" evidence="2"/>
<dbReference type="InterPro" id="IPR002376">
    <property type="entry name" value="Formyl_transf_N"/>
</dbReference>
<dbReference type="SUPFAM" id="SSF53328">
    <property type="entry name" value="Formyltransferase"/>
    <property type="match status" value="1"/>
</dbReference>
<dbReference type="InterPro" id="IPR004607">
    <property type="entry name" value="GART"/>
</dbReference>
<dbReference type="CDD" id="cd08645">
    <property type="entry name" value="FMT_core_GART"/>
    <property type="match status" value="1"/>
</dbReference>
<keyword evidence="4" id="KW-0658">Purine biosynthesis</keyword>
<gene>
    <name evidence="10" type="ORF">JJQ60_17985</name>
</gene>
<protein>
    <recommendedName>
        <fullName evidence="2">phosphoribosylglycinamide formyltransferase 1</fullName>
        <ecNumber evidence="2">2.1.2.2</ecNumber>
    </recommendedName>
    <alternativeName>
        <fullName evidence="7">5'-phosphoribosylglycinamide transformylase</fullName>
    </alternativeName>
    <alternativeName>
        <fullName evidence="6">GAR transformylase</fullName>
    </alternativeName>
</protein>
<evidence type="ECO:0000256" key="3">
    <source>
        <dbReference type="ARBA" id="ARBA00022679"/>
    </source>
</evidence>
<dbReference type="GO" id="GO:0005829">
    <property type="term" value="C:cytosol"/>
    <property type="evidence" value="ECO:0007669"/>
    <property type="project" value="TreeGrafter"/>
</dbReference>
<feature type="domain" description="Formyl transferase N-terminal" evidence="9">
    <location>
        <begin position="2"/>
        <end position="182"/>
    </location>
</feature>
<organism evidence="10 11">
    <name type="scientific">Aquimarina mytili</name>
    <dbReference type="NCBI Taxonomy" id="874423"/>
    <lineage>
        <taxon>Bacteria</taxon>
        <taxon>Pseudomonadati</taxon>
        <taxon>Bacteroidota</taxon>
        <taxon>Flavobacteriia</taxon>
        <taxon>Flavobacteriales</taxon>
        <taxon>Flavobacteriaceae</taxon>
        <taxon>Aquimarina</taxon>
    </lineage>
</organism>
<evidence type="ECO:0000256" key="2">
    <source>
        <dbReference type="ARBA" id="ARBA00012254"/>
    </source>
</evidence>